<gene>
    <name evidence="2" type="ORF">CR201_G0025447</name>
</gene>
<feature type="compositionally biased region" description="Basic and acidic residues" evidence="1">
    <location>
        <begin position="38"/>
        <end position="53"/>
    </location>
</feature>
<dbReference type="EMBL" id="NDHI03003290">
    <property type="protein sequence ID" value="PNJ86788.1"/>
    <property type="molecule type" value="Genomic_DNA"/>
</dbReference>
<proteinExistence type="predicted"/>
<dbReference type="AlphaFoldDB" id="A0A2J8XXQ7"/>
<evidence type="ECO:0000256" key="1">
    <source>
        <dbReference type="SAM" id="MobiDB-lite"/>
    </source>
</evidence>
<evidence type="ECO:0000313" key="2">
    <source>
        <dbReference type="EMBL" id="PNJ86788.1"/>
    </source>
</evidence>
<comment type="caution">
    <text evidence="2">The sequence shown here is derived from an EMBL/GenBank/DDBJ whole genome shotgun (WGS) entry which is preliminary data.</text>
</comment>
<name>A0A2J8XXQ7_PONAB</name>
<feature type="non-terminal residue" evidence="2">
    <location>
        <position position="1"/>
    </location>
</feature>
<reference evidence="2" key="1">
    <citation type="submission" date="2017-12" db="EMBL/GenBank/DDBJ databases">
        <title>High-resolution comparative analysis of great ape genomes.</title>
        <authorList>
            <person name="Pollen A."/>
            <person name="Hastie A."/>
            <person name="Hormozdiari F."/>
            <person name="Dougherty M."/>
            <person name="Liu R."/>
            <person name="Chaisson M."/>
            <person name="Hoppe E."/>
            <person name="Hill C."/>
            <person name="Pang A."/>
            <person name="Hillier L."/>
            <person name="Baker C."/>
            <person name="Armstrong J."/>
            <person name="Shendure J."/>
            <person name="Paten B."/>
            <person name="Wilson R."/>
            <person name="Chao H."/>
            <person name="Schneider V."/>
            <person name="Ventura M."/>
            <person name="Kronenberg Z."/>
            <person name="Murali S."/>
            <person name="Gordon D."/>
            <person name="Cantsilieris S."/>
            <person name="Munson K."/>
            <person name="Nelson B."/>
            <person name="Raja A."/>
            <person name="Underwood J."/>
            <person name="Diekhans M."/>
            <person name="Fiddes I."/>
            <person name="Haussler D."/>
            <person name="Eichler E."/>
        </authorList>
    </citation>
    <scope>NUCLEOTIDE SEQUENCE [LARGE SCALE GENOMIC DNA]</scope>
    <source>
        <strain evidence="2">Susie</strain>
    </source>
</reference>
<feature type="compositionally biased region" description="Basic and acidic residues" evidence="1">
    <location>
        <begin position="13"/>
        <end position="28"/>
    </location>
</feature>
<organism evidence="2">
    <name type="scientific">Pongo abelii</name>
    <name type="common">Sumatran orangutan</name>
    <name type="synonym">Pongo pygmaeus abelii</name>
    <dbReference type="NCBI Taxonomy" id="9601"/>
    <lineage>
        <taxon>Eukaryota</taxon>
        <taxon>Metazoa</taxon>
        <taxon>Chordata</taxon>
        <taxon>Craniata</taxon>
        <taxon>Vertebrata</taxon>
        <taxon>Euteleostomi</taxon>
        <taxon>Mammalia</taxon>
        <taxon>Eutheria</taxon>
        <taxon>Euarchontoglires</taxon>
        <taxon>Primates</taxon>
        <taxon>Haplorrhini</taxon>
        <taxon>Catarrhini</taxon>
        <taxon>Hominidae</taxon>
        <taxon>Pongo</taxon>
    </lineage>
</organism>
<accession>A0A2J8XXQ7</accession>
<protein>
    <submittedName>
        <fullName evidence="2">PYROXD1 isoform 8</fullName>
    </submittedName>
</protein>
<sequence length="53" mass="5977">KSEAKIAHKRTRYTTEGRKKEARSKCKSDNVGSALGPDWHEGLNLKGTKEQYS</sequence>
<feature type="region of interest" description="Disordered" evidence="1">
    <location>
        <begin position="1"/>
        <end position="53"/>
    </location>
</feature>